<dbReference type="AlphaFoldDB" id="A0AA96VD36"/>
<sequence length="189" mass="20792">MTKKLLAIFVALAMMLALAGMASAEEADIDVVWYGYNYSGYYDFSTNVNGVYDIGDYSMNYVGYARTSAVIPNAGITLMNSNPDVVGFTMLFSDDLNPLNENLISYLDTKYNVSSPSAITISVFAEDYPDGISAAPDYFTIRDTYDNNNTVTSDVADAWFGAMDENEIDAWASTWSDFLILMEAIAPHV</sequence>
<name>A0AA96VD36_9EURY</name>
<gene>
    <name evidence="1" type="ORF">MsAc7_16130</name>
</gene>
<reference evidence="1 2" key="1">
    <citation type="submission" date="2023-07" db="EMBL/GenBank/DDBJ databases">
        <title>Closed genoem sequence of Methanosarcinaceae archaeon Ac7.</title>
        <authorList>
            <person name="Poehlein A."/>
            <person name="Protasov E."/>
            <person name="Platt K."/>
            <person name="Reeh H."/>
            <person name="Daniel R."/>
            <person name="Brune A."/>
        </authorList>
    </citation>
    <scope>NUCLEOTIDE SEQUENCE [LARGE SCALE GENOMIC DNA]</scope>
    <source>
        <strain evidence="1 2">Ac7</strain>
    </source>
</reference>
<keyword evidence="2" id="KW-1185">Reference proteome</keyword>
<organism evidence="1 2">
    <name type="scientific">Methanolapillus millepedarum</name>
    <dbReference type="NCBI Taxonomy" id="3028296"/>
    <lineage>
        <taxon>Archaea</taxon>
        <taxon>Methanobacteriati</taxon>
        <taxon>Methanobacteriota</taxon>
        <taxon>Stenosarchaea group</taxon>
        <taxon>Methanomicrobia</taxon>
        <taxon>Methanosarcinales</taxon>
        <taxon>Methanosarcinaceae</taxon>
        <taxon>Methanolapillus</taxon>
    </lineage>
</organism>
<evidence type="ECO:0000313" key="2">
    <source>
        <dbReference type="Proteomes" id="UP001303587"/>
    </source>
</evidence>
<accession>A0AA96VD36</accession>
<dbReference type="Proteomes" id="UP001303587">
    <property type="component" value="Chromosome"/>
</dbReference>
<protein>
    <submittedName>
        <fullName evidence="1">Uncharacterized protein</fullName>
    </submittedName>
</protein>
<dbReference type="EMBL" id="CP131060">
    <property type="protein sequence ID" value="WNY26041.1"/>
    <property type="molecule type" value="Genomic_DNA"/>
</dbReference>
<evidence type="ECO:0000313" key="1">
    <source>
        <dbReference type="EMBL" id="WNY26041.1"/>
    </source>
</evidence>
<proteinExistence type="predicted"/>